<protein>
    <submittedName>
        <fullName evidence="2">Putative transcriptional regulator, PadR family protein</fullName>
    </submittedName>
</protein>
<evidence type="ECO:0000313" key="2">
    <source>
        <dbReference type="EMBL" id="AFN74027.1"/>
    </source>
</evidence>
<dbReference type="HOGENOM" id="CLU_063440_3_2_10"/>
<dbReference type="Proteomes" id="UP000009011">
    <property type="component" value="Chromosome"/>
</dbReference>
<dbReference type="Gene3D" id="1.10.10.10">
    <property type="entry name" value="Winged helix-like DNA-binding domain superfamily/Winged helix DNA-binding domain"/>
    <property type="match status" value="1"/>
</dbReference>
<dbReference type="Pfam" id="PF03551">
    <property type="entry name" value="PadR"/>
    <property type="match status" value="1"/>
</dbReference>
<dbReference type="RefSeq" id="WP_014855463.1">
    <property type="nucleotide sequence ID" value="NC_018178.1"/>
</dbReference>
<dbReference type="PATRIC" id="fig|1191523.3.peg.825"/>
<keyword evidence="3" id="KW-1185">Reference proteome</keyword>
<feature type="domain" description="Transcription regulator PadR N-terminal" evidence="1">
    <location>
        <begin position="18"/>
        <end position="87"/>
    </location>
</feature>
<dbReference type="InterPro" id="IPR005149">
    <property type="entry name" value="Tscrpt_reg_PadR_N"/>
</dbReference>
<dbReference type="OrthoDB" id="9808017at2"/>
<dbReference type="InterPro" id="IPR036388">
    <property type="entry name" value="WH-like_DNA-bd_sf"/>
</dbReference>
<evidence type="ECO:0000259" key="1">
    <source>
        <dbReference type="Pfam" id="PF03551"/>
    </source>
</evidence>
<dbReference type="SUPFAM" id="SSF46785">
    <property type="entry name" value="Winged helix' DNA-binding domain"/>
    <property type="match status" value="1"/>
</dbReference>
<dbReference type="PANTHER" id="PTHR33169:SF14">
    <property type="entry name" value="TRANSCRIPTIONAL REGULATOR RV3488"/>
    <property type="match status" value="1"/>
</dbReference>
<name>I6YU18_MELRP</name>
<evidence type="ECO:0000313" key="3">
    <source>
        <dbReference type="Proteomes" id="UP000009011"/>
    </source>
</evidence>
<proteinExistence type="predicted"/>
<dbReference type="EMBL" id="CP003557">
    <property type="protein sequence ID" value="AFN74027.1"/>
    <property type="molecule type" value="Genomic_DNA"/>
</dbReference>
<dbReference type="InterPro" id="IPR036390">
    <property type="entry name" value="WH_DNA-bd_sf"/>
</dbReference>
<gene>
    <name evidence="2" type="ordered locus">MROS_0785</name>
</gene>
<organism evidence="2 3">
    <name type="scientific">Melioribacter roseus (strain DSM 23840 / JCM 17771 / VKM B-2668 / P3M-2)</name>
    <dbReference type="NCBI Taxonomy" id="1191523"/>
    <lineage>
        <taxon>Bacteria</taxon>
        <taxon>Pseudomonadati</taxon>
        <taxon>Ignavibacteriota</taxon>
        <taxon>Ignavibacteria</taxon>
        <taxon>Ignavibacteriales</taxon>
        <taxon>Melioribacteraceae</taxon>
        <taxon>Melioribacter</taxon>
    </lineage>
</organism>
<reference evidence="2 3" key="1">
    <citation type="journal article" date="2013" name="PLoS ONE">
        <title>Genomic analysis of Melioribacter roseus, facultatively anaerobic organotrophic bacterium representing a novel deep lineage within Bacteriodetes/Chlorobi group.</title>
        <authorList>
            <person name="Kadnikov V.V."/>
            <person name="Mardanov A.V."/>
            <person name="Podosokorskaya O.A."/>
            <person name="Gavrilov S.N."/>
            <person name="Kublanov I.V."/>
            <person name="Beletsky A.V."/>
            <person name="Bonch-Osmolovskaya E.A."/>
            <person name="Ravin N.V."/>
        </authorList>
    </citation>
    <scope>NUCLEOTIDE SEQUENCE [LARGE SCALE GENOMIC DNA]</scope>
    <source>
        <strain evidence="3">JCM 17771 / P3M-2</strain>
    </source>
</reference>
<dbReference type="InterPro" id="IPR052509">
    <property type="entry name" value="Metal_resp_DNA-bind_regulator"/>
</dbReference>
<dbReference type="PANTHER" id="PTHR33169">
    <property type="entry name" value="PADR-FAMILY TRANSCRIPTIONAL REGULATOR"/>
    <property type="match status" value="1"/>
</dbReference>
<dbReference type="AlphaFoldDB" id="I6YU18"/>
<dbReference type="STRING" id="1191523.MROS_0785"/>
<dbReference type="KEGG" id="mro:MROS_0785"/>
<accession>I6YU18</accession>
<dbReference type="eggNOG" id="COG1695">
    <property type="taxonomic scope" value="Bacteria"/>
</dbReference>
<sequence>MEDKLLKDLFLGFIKAHILHHANKERIYGQEFSEELKRHGYHISYGTLYPIFHKLEEQGYLISETENVNGKIRRYYSITKNGKKILEKAKQQAKELVDELYEI</sequence>